<protein>
    <recommendedName>
        <fullName evidence="4">PAS domain-containing protein</fullName>
    </recommendedName>
</protein>
<gene>
    <name evidence="5" type="ORF">Vbra_12744</name>
</gene>
<dbReference type="PANTHER" id="PTHR47429:SF2">
    <property type="entry name" value="PROTEIN TWIN LOV 1"/>
    <property type="match status" value="1"/>
</dbReference>
<evidence type="ECO:0000313" key="5">
    <source>
        <dbReference type="EMBL" id="CEM00112.1"/>
    </source>
</evidence>
<keyword evidence="1" id="KW-0285">Flavoprotein</keyword>
<organism evidence="5 6">
    <name type="scientific">Vitrella brassicaformis (strain CCMP3155)</name>
    <dbReference type="NCBI Taxonomy" id="1169540"/>
    <lineage>
        <taxon>Eukaryota</taxon>
        <taxon>Sar</taxon>
        <taxon>Alveolata</taxon>
        <taxon>Colpodellida</taxon>
        <taxon>Vitrellaceae</taxon>
        <taxon>Vitrella</taxon>
    </lineage>
</organism>
<reference evidence="5 6" key="1">
    <citation type="submission" date="2014-11" db="EMBL/GenBank/DDBJ databases">
        <authorList>
            <person name="Zhu J."/>
            <person name="Qi W."/>
            <person name="Song R."/>
        </authorList>
    </citation>
    <scope>NUCLEOTIDE SEQUENCE [LARGE SCALE GENOMIC DNA]</scope>
</reference>
<accession>A0A0G4ES35</accession>
<keyword evidence="3" id="KW-0157">Chromophore</keyword>
<dbReference type="Pfam" id="PF13426">
    <property type="entry name" value="PAS_9"/>
    <property type="match status" value="1"/>
</dbReference>
<dbReference type="InParanoid" id="A0A0G4ES35"/>
<dbReference type="Gene3D" id="3.30.450.20">
    <property type="entry name" value="PAS domain"/>
    <property type="match status" value="1"/>
</dbReference>
<feature type="domain" description="PAS" evidence="4">
    <location>
        <begin position="19"/>
        <end position="119"/>
    </location>
</feature>
<dbReference type="PhylomeDB" id="A0A0G4ES35"/>
<dbReference type="EMBL" id="CDMY01000295">
    <property type="protein sequence ID" value="CEM00112.1"/>
    <property type="molecule type" value="Genomic_DNA"/>
</dbReference>
<dbReference type="Proteomes" id="UP000041254">
    <property type="component" value="Unassembled WGS sequence"/>
</dbReference>
<evidence type="ECO:0000256" key="1">
    <source>
        <dbReference type="ARBA" id="ARBA00022630"/>
    </source>
</evidence>
<proteinExistence type="predicted"/>
<keyword evidence="2" id="KW-0288">FMN</keyword>
<evidence type="ECO:0000256" key="3">
    <source>
        <dbReference type="ARBA" id="ARBA00022991"/>
    </source>
</evidence>
<dbReference type="OMA" id="EPWELIG"/>
<evidence type="ECO:0000259" key="4">
    <source>
        <dbReference type="Pfam" id="PF13426"/>
    </source>
</evidence>
<dbReference type="PANTHER" id="PTHR47429">
    <property type="entry name" value="PROTEIN TWIN LOV 1"/>
    <property type="match status" value="1"/>
</dbReference>
<dbReference type="SUPFAM" id="SSF55785">
    <property type="entry name" value="PYP-like sensor domain (PAS domain)"/>
    <property type="match status" value="1"/>
</dbReference>
<dbReference type="InterPro" id="IPR035965">
    <property type="entry name" value="PAS-like_dom_sf"/>
</dbReference>
<dbReference type="GO" id="GO:0005634">
    <property type="term" value="C:nucleus"/>
    <property type="evidence" value="ECO:0007669"/>
    <property type="project" value="TreeGrafter"/>
</dbReference>
<evidence type="ECO:0000313" key="6">
    <source>
        <dbReference type="Proteomes" id="UP000041254"/>
    </source>
</evidence>
<dbReference type="NCBIfam" id="TIGR00229">
    <property type="entry name" value="sensory_box"/>
    <property type="match status" value="1"/>
</dbReference>
<name>A0A0G4ES35_VITBC</name>
<dbReference type="AlphaFoldDB" id="A0A0G4ES35"/>
<dbReference type="OrthoDB" id="447251at2759"/>
<sequence>MLKGISSLEFSTTIADPDLPDCPIVAVSKGFCDLTKFEPWELIGRNCRLLQCDETDRNTTQKIKDYVLRVYRNDSCDEDLIVKLVNKRKTGEIFENLLHISPLRLGRKLYFVGVQCDVTNKGIDPNVANHSDLVVQTAQRVAQGATNDIGVEVSKLVKNSSKYLRTNPKAKKLIRE</sequence>
<dbReference type="InterPro" id="IPR000014">
    <property type="entry name" value="PAS"/>
</dbReference>
<keyword evidence="6" id="KW-1185">Reference proteome</keyword>
<evidence type="ECO:0000256" key="2">
    <source>
        <dbReference type="ARBA" id="ARBA00022643"/>
    </source>
</evidence>
<dbReference type="VEuPathDB" id="CryptoDB:Vbra_12744"/>